<dbReference type="AlphaFoldDB" id="A0A1I7WN26"/>
<feature type="compositionally biased region" description="Low complexity" evidence="1">
    <location>
        <begin position="128"/>
        <end position="140"/>
    </location>
</feature>
<evidence type="ECO:0000313" key="3">
    <source>
        <dbReference type="Proteomes" id="UP000095283"/>
    </source>
</evidence>
<dbReference type="WBParaSite" id="Hba_06534">
    <property type="protein sequence ID" value="Hba_06534"/>
    <property type="gene ID" value="Hba_06534"/>
</dbReference>
<evidence type="ECO:0000256" key="2">
    <source>
        <dbReference type="SAM" id="SignalP"/>
    </source>
</evidence>
<sequence>MNYLSIAVVLLPCVLCQGGGMAELKSITGDAPYMGVGNAPAPIPQPMGFWGRPRYSPVGYSSGFYGDPWNGGYNRFTSIGRSPYEEAGPLPFDGPGSFSGGAFLPGHSPVTGVLGAITTLLDFDDSSSRTLGTRSLSPSRNSFKSSGSHLHSPSEHYSPPSSIHTRGLGVYKEYENTPSDSASSPFLSSPSNSFSLSSATGGFYKGKGNDMIRQ</sequence>
<evidence type="ECO:0000256" key="1">
    <source>
        <dbReference type="SAM" id="MobiDB-lite"/>
    </source>
</evidence>
<feature type="signal peptide" evidence="2">
    <location>
        <begin position="1"/>
        <end position="16"/>
    </location>
</feature>
<protein>
    <submittedName>
        <fullName evidence="4">Secreted protein</fullName>
    </submittedName>
</protein>
<proteinExistence type="predicted"/>
<organism evidence="3 4">
    <name type="scientific">Heterorhabditis bacteriophora</name>
    <name type="common">Entomopathogenic nematode worm</name>
    <dbReference type="NCBI Taxonomy" id="37862"/>
    <lineage>
        <taxon>Eukaryota</taxon>
        <taxon>Metazoa</taxon>
        <taxon>Ecdysozoa</taxon>
        <taxon>Nematoda</taxon>
        <taxon>Chromadorea</taxon>
        <taxon>Rhabditida</taxon>
        <taxon>Rhabditina</taxon>
        <taxon>Rhabditomorpha</taxon>
        <taxon>Strongyloidea</taxon>
        <taxon>Heterorhabditidae</taxon>
        <taxon>Heterorhabditis</taxon>
    </lineage>
</organism>
<accession>A0A1I7WN26</accession>
<feature type="region of interest" description="Disordered" evidence="1">
    <location>
        <begin position="128"/>
        <end position="214"/>
    </location>
</feature>
<dbReference type="Proteomes" id="UP000095283">
    <property type="component" value="Unplaced"/>
</dbReference>
<keyword evidence="3" id="KW-1185">Reference proteome</keyword>
<evidence type="ECO:0000313" key="4">
    <source>
        <dbReference type="WBParaSite" id="Hba_06534"/>
    </source>
</evidence>
<name>A0A1I7WN26_HETBA</name>
<feature type="chain" id="PRO_5009310744" evidence="2">
    <location>
        <begin position="17"/>
        <end position="214"/>
    </location>
</feature>
<reference evidence="4" key="1">
    <citation type="submission" date="2016-11" db="UniProtKB">
        <authorList>
            <consortium name="WormBaseParasite"/>
        </authorList>
    </citation>
    <scope>IDENTIFICATION</scope>
</reference>
<feature type="compositionally biased region" description="Low complexity" evidence="1">
    <location>
        <begin position="179"/>
        <end position="199"/>
    </location>
</feature>
<feature type="compositionally biased region" description="Low complexity" evidence="1">
    <location>
        <begin position="148"/>
        <end position="162"/>
    </location>
</feature>
<keyword evidence="2" id="KW-0732">Signal</keyword>